<dbReference type="CDD" id="cd04732">
    <property type="entry name" value="HisA"/>
    <property type="match status" value="1"/>
</dbReference>
<dbReference type="GO" id="GO:0003949">
    <property type="term" value="F:1-(5-phosphoribosyl)-5-[(5-phosphoribosylamino)methylideneamino]imidazole-4-carboxamide isomerase activity"/>
    <property type="evidence" value="ECO:0007669"/>
    <property type="project" value="UniProtKB-EC"/>
</dbReference>
<dbReference type="HAMAP" id="MF_01014">
    <property type="entry name" value="HisA"/>
    <property type="match status" value="1"/>
</dbReference>
<keyword evidence="8 12" id="KW-0028">Amino-acid biosynthesis</keyword>
<keyword evidence="10 12" id="KW-0413">Isomerase</keyword>
<dbReference type="Gene3D" id="3.20.20.70">
    <property type="entry name" value="Aldolase class I"/>
    <property type="match status" value="1"/>
</dbReference>
<comment type="catalytic activity">
    <reaction evidence="1 12 14">
        <text>1-(5-phospho-beta-D-ribosyl)-5-[(5-phospho-beta-D-ribosylamino)methylideneamino]imidazole-4-carboxamide = 5-[(5-phospho-1-deoxy-D-ribulos-1-ylimino)methylamino]-1-(5-phospho-beta-D-ribosyl)imidazole-4-carboxamide</text>
        <dbReference type="Rhea" id="RHEA:15469"/>
        <dbReference type="ChEBI" id="CHEBI:58435"/>
        <dbReference type="ChEBI" id="CHEBI:58525"/>
        <dbReference type="EC" id="5.3.1.16"/>
    </reaction>
</comment>
<dbReference type="InterPro" id="IPR011060">
    <property type="entry name" value="RibuloseP-bd_barrel"/>
</dbReference>
<evidence type="ECO:0000256" key="11">
    <source>
        <dbReference type="ARBA" id="ARBA00030547"/>
    </source>
</evidence>
<evidence type="ECO:0000256" key="13">
    <source>
        <dbReference type="RuleBase" id="RU003657"/>
    </source>
</evidence>
<evidence type="ECO:0000256" key="2">
    <source>
        <dbReference type="ARBA" id="ARBA00004496"/>
    </source>
</evidence>
<sequence length="239" mass="26606">MIIFPAIDIKDNKCVRLSQGDFNKINIYSNEPFDMAVKWKRQGASFLHLVDLDGARSEDIINKKSIEKITENIGIPVQVGGGVRSEEKVKNLIDMGVERVIVGTIAVENKELLKKLVSKYKEKIVVSIDAKNGKVALRGWELVSEIDSIDLCKQLEKIGVKTIVYTDISKDGMLEGPNFEIYKLLSQKTSLNIVASGGISSIDDIKKLKNMNIYGAITGKALYDNKIELKEALECSQEE</sequence>
<evidence type="ECO:0000256" key="8">
    <source>
        <dbReference type="ARBA" id="ARBA00022605"/>
    </source>
</evidence>
<dbReference type="InterPro" id="IPR023016">
    <property type="entry name" value="HisA/PriA"/>
</dbReference>
<evidence type="ECO:0000256" key="5">
    <source>
        <dbReference type="ARBA" id="ARBA00012550"/>
    </source>
</evidence>
<dbReference type="RefSeq" id="WP_277733148.1">
    <property type="nucleotide sequence ID" value="NZ_CP120733.1"/>
</dbReference>
<dbReference type="EC" id="5.3.1.16" evidence="5 12"/>
<comment type="similarity">
    <text evidence="4 12 13">Belongs to the HisA/HisF family.</text>
</comment>
<evidence type="ECO:0000256" key="9">
    <source>
        <dbReference type="ARBA" id="ARBA00023102"/>
    </source>
</evidence>
<dbReference type="NCBIfam" id="TIGR00007">
    <property type="entry name" value="1-(5-phosphoribosyl)-5-[(5-phosphoribosylamino)methylideneamino]imidazole-4-carboxamide isomerase"/>
    <property type="match status" value="1"/>
</dbReference>
<dbReference type="InterPro" id="IPR013785">
    <property type="entry name" value="Aldolase_TIM"/>
</dbReference>
<protein>
    <recommendedName>
        <fullName evidence="6 12">1-(5-phosphoribosyl)-5-[(5-phosphoribosylamino)methylideneamino] imidazole-4-carboxamide isomerase</fullName>
        <ecNumber evidence="5 12">5.3.1.16</ecNumber>
    </recommendedName>
    <alternativeName>
        <fullName evidence="11 12">Phosphoribosylformimino-5-aminoimidazole carboxamide ribotide isomerase</fullName>
    </alternativeName>
</protein>
<evidence type="ECO:0000256" key="14">
    <source>
        <dbReference type="RuleBase" id="RU003658"/>
    </source>
</evidence>
<dbReference type="NCBIfam" id="NF010112">
    <property type="entry name" value="PRK13585.1"/>
    <property type="match status" value="1"/>
</dbReference>
<evidence type="ECO:0000256" key="4">
    <source>
        <dbReference type="ARBA" id="ARBA00009667"/>
    </source>
</evidence>
<gene>
    <name evidence="12 15" type="primary">hisA</name>
    <name evidence="15" type="ORF">P4S50_03530</name>
</gene>
<comment type="subcellular location">
    <subcellularLocation>
        <location evidence="2 12 14">Cytoplasm</location>
    </subcellularLocation>
</comment>
<keyword evidence="7 12" id="KW-0963">Cytoplasm</keyword>
<evidence type="ECO:0000256" key="7">
    <source>
        <dbReference type="ARBA" id="ARBA00022490"/>
    </source>
</evidence>
<dbReference type="SUPFAM" id="SSF51366">
    <property type="entry name" value="Ribulose-phoshate binding barrel"/>
    <property type="match status" value="1"/>
</dbReference>
<comment type="pathway">
    <text evidence="3 12 14">Amino-acid biosynthesis; L-histidine biosynthesis; L-histidine from 5-phospho-alpha-D-ribose 1-diphosphate: step 4/9.</text>
</comment>
<name>A0ABY8EEG0_9FIRM</name>
<keyword evidence="9 12" id="KW-0368">Histidine biosynthesis</keyword>
<dbReference type="InterPro" id="IPR006062">
    <property type="entry name" value="His_biosynth"/>
</dbReference>
<organism evidence="15 16">
    <name type="scientific">Tepidibacter hydrothermalis</name>
    <dbReference type="NCBI Taxonomy" id="3036126"/>
    <lineage>
        <taxon>Bacteria</taxon>
        <taxon>Bacillati</taxon>
        <taxon>Bacillota</taxon>
        <taxon>Clostridia</taxon>
        <taxon>Peptostreptococcales</taxon>
        <taxon>Peptostreptococcaceae</taxon>
        <taxon>Tepidibacter</taxon>
    </lineage>
</organism>
<keyword evidence="16" id="KW-1185">Reference proteome</keyword>
<reference evidence="15 16" key="1">
    <citation type="submission" date="2023-03" db="EMBL/GenBank/DDBJ databases">
        <title>Complete genome sequence of Tepidibacter sp. SWIR-1, isolated from a deep-sea hydrothermal vent.</title>
        <authorList>
            <person name="Li X."/>
        </authorList>
    </citation>
    <scope>NUCLEOTIDE SEQUENCE [LARGE SCALE GENOMIC DNA]</scope>
    <source>
        <strain evidence="15 16">SWIR-1</strain>
    </source>
</reference>
<dbReference type="InterPro" id="IPR044524">
    <property type="entry name" value="Isoase_HisA-like"/>
</dbReference>
<evidence type="ECO:0000256" key="1">
    <source>
        <dbReference type="ARBA" id="ARBA00000901"/>
    </source>
</evidence>
<dbReference type="EMBL" id="CP120733">
    <property type="protein sequence ID" value="WFD11161.1"/>
    <property type="molecule type" value="Genomic_DNA"/>
</dbReference>
<dbReference type="Proteomes" id="UP001222800">
    <property type="component" value="Chromosome"/>
</dbReference>
<accession>A0ABY8EEG0</accession>
<evidence type="ECO:0000313" key="15">
    <source>
        <dbReference type="EMBL" id="WFD11161.1"/>
    </source>
</evidence>
<evidence type="ECO:0000256" key="10">
    <source>
        <dbReference type="ARBA" id="ARBA00023235"/>
    </source>
</evidence>
<proteinExistence type="inferred from homology"/>
<feature type="active site" description="Proton donor" evidence="12">
    <location>
        <position position="129"/>
    </location>
</feature>
<evidence type="ECO:0000256" key="12">
    <source>
        <dbReference type="HAMAP-Rule" id="MF_01014"/>
    </source>
</evidence>
<evidence type="ECO:0000256" key="3">
    <source>
        <dbReference type="ARBA" id="ARBA00005133"/>
    </source>
</evidence>
<dbReference type="PANTHER" id="PTHR43090:SF2">
    <property type="entry name" value="1-(5-PHOSPHORIBOSYL)-5-[(5-PHOSPHORIBOSYLAMINO)METHYLIDENEAMINO] IMIDAZOLE-4-CARBOXAMIDE ISOMERASE"/>
    <property type="match status" value="1"/>
</dbReference>
<dbReference type="InterPro" id="IPR006063">
    <property type="entry name" value="HisA_bact_arch"/>
</dbReference>
<evidence type="ECO:0000256" key="6">
    <source>
        <dbReference type="ARBA" id="ARBA00018464"/>
    </source>
</evidence>
<dbReference type="PANTHER" id="PTHR43090">
    <property type="entry name" value="1-(5-PHOSPHORIBOSYL)-5-[(5-PHOSPHORIBOSYLAMINO)METHYLIDENEAMINO] IMIDAZOLE-4-CARBOXAMIDE ISOMERASE"/>
    <property type="match status" value="1"/>
</dbReference>
<feature type="active site" description="Proton acceptor" evidence="12">
    <location>
        <position position="8"/>
    </location>
</feature>
<evidence type="ECO:0000313" key="16">
    <source>
        <dbReference type="Proteomes" id="UP001222800"/>
    </source>
</evidence>
<dbReference type="Pfam" id="PF00977">
    <property type="entry name" value="His_biosynth"/>
    <property type="match status" value="1"/>
</dbReference>